<dbReference type="EMBL" id="KL363350">
    <property type="protein sequence ID" value="KFD46862.1"/>
    <property type="molecule type" value="Genomic_DNA"/>
</dbReference>
<reference evidence="3 4" key="1">
    <citation type="journal article" date="2014" name="Nat. Genet.">
        <title>Genome and transcriptome of the porcine whipworm Trichuris suis.</title>
        <authorList>
            <person name="Jex A.R."/>
            <person name="Nejsum P."/>
            <person name="Schwarz E.M."/>
            <person name="Hu L."/>
            <person name="Young N.D."/>
            <person name="Hall R.S."/>
            <person name="Korhonen P.K."/>
            <person name="Liao S."/>
            <person name="Thamsborg S."/>
            <person name="Xia J."/>
            <person name="Xu P."/>
            <person name="Wang S."/>
            <person name="Scheerlinck J.P."/>
            <person name="Hofmann A."/>
            <person name="Sternberg P.W."/>
            <person name="Wang J."/>
            <person name="Gasser R.B."/>
        </authorList>
    </citation>
    <scope>NUCLEOTIDE SEQUENCE [LARGE SCALE GENOMIC DNA]</scope>
    <source>
        <strain evidence="3">DCEP-RM93M</strain>
    </source>
</reference>
<evidence type="ECO:0000313" key="4">
    <source>
        <dbReference type="Proteomes" id="UP000030764"/>
    </source>
</evidence>
<protein>
    <recommendedName>
        <fullName evidence="2">DUF7083 domain-containing protein</fullName>
    </recommendedName>
</protein>
<evidence type="ECO:0000259" key="2">
    <source>
        <dbReference type="Pfam" id="PF23309"/>
    </source>
</evidence>
<dbReference type="Proteomes" id="UP000030764">
    <property type="component" value="Unassembled WGS sequence"/>
</dbReference>
<accession>A0A085LPG6</accession>
<gene>
    <name evidence="3" type="ORF">M513_12267</name>
</gene>
<keyword evidence="4" id="KW-1185">Reference proteome</keyword>
<feature type="domain" description="DUF7083" evidence="2">
    <location>
        <begin position="42"/>
        <end position="128"/>
    </location>
</feature>
<dbReference type="AlphaFoldDB" id="A0A085LPG6"/>
<evidence type="ECO:0000313" key="3">
    <source>
        <dbReference type="EMBL" id="KFD46862.1"/>
    </source>
</evidence>
<dbReference type="Pfam" id="PF23309">
    <property type="entry name" value="DUF7083"/>
    <property type="match status" value="1"/>
</dbReference>
<dbReference type="InterPro" id="IPR055510">
    <property type="entry name" value="DUF7083"/>
</dbReference>
<name>A0A085LPG6_9BILA</name>
<sequence>MPAVAPEIRDLLRQQSESLQATLEMMTRLLAPRTADNRQPSMDNLANSISEFRYDPENDSTFDAWYARYEDIFTIECGQMEDAAKVRLVLRKLNISAHQKYINFILPKKPSDIGFAETVKRLKDMFGRQRSLFSARYQCLKLAKRDCDDFITYAGMVNRECDQFQLNALTEDQFKCLVFVSGLQSAIDSEIRLRLLNKMEAEPNVTIQALIEECRRITSLNQDATLVAGASPKESDPFINAVTGEDKPIKRRPSIKVTKRMQKGHGYLDGKVPATTGGTAIKDPPSPKPKTPCWLCGAMHFVRNCPFKLHKCRRCGVTGHKDGYCERKSRDAAEKGTVDGAIDRHGQTRR</sequence>
<feature type="region of interest" description="Disordered" evidence="1">
    <location>
        <begin position="258"/>
        <end position="287"/>
    </location>
</feature>
<evidence type="ECO:0000256" key="1">
    <source>
        <dbReference type="SAM" id="MobiDB-lite"/>
    </source>
</evidence>
<proteinExistence type="predicted"/>
<organism evidence="3 4">
    <name type="scientific">Trichuris suis</name>
    <name type="common">pig whipworm</name>
    <dbReference type="NCBI Taxonomy" id="68888"/>
    <lineage>
        <taxon>Eukaryota</taxon>
        <taxon>Metazoa</taxon>
        <taxon>Ecdysozoa</taxon>
        <taxon>Nematoda</taxon>
        <taxon>Enoplea</taxon>
        <taxon>Dorylaimia</taxon>
        <taxon>Trichinellida</taxon>
        <taxon>Trichuridae</taxon>
        <taxon>Trichuris</taxon>
    </lineage>
</organism>
<feature type="region of interest" description="Disordered" evidence="1">
    <location>
        <begin position="329"/>
        <end position="350"/>
    </location>
</feature>